<keyword evidence="1" id="KW-0808">Transferase</keyword>
<proteinExistence type="predicted"/>
<accession>A0ABN6VYI4</accession>
<keyword evidence="2" id="KW-1185">Reference proteome</keyword>
<gene>
    <name evidence="1" type="ORF">GURASL_35470</name>
</gene>
<dbReference type="GO" id="GO:0016301">
    <property type="term" value="F:kinase activity"/>
    <property type="evidence" value="ECO:0007669"/>
    <property type="project" value="UniProtKB-KW"/>
</dbReference>
<evidence type="ECO:0000313" key="1">
    <source>
        <dbReference type="EMBL" id="BDV44624.1"/>
    </source>
</evidence>
<sequence>MAGSLRPPAGGETMPGLFIGCSGFSYSHWRGTFYPADLPQSQWFAYYCSLFASVELNVTFYRLLKPATFDRWRRESPHGFVFSAKGSRFITHVKRLADAADPLGRFFDGVLLLGDKLRAVLWQLPPDFACDPDRLGRFLALAGRYPVRQALEFRHPSWCCAEVVELCRGAGVCLCMADWPAFVAELPLTAGFVYLRRHGHGGTYASRYSTAELAADAERIAAYRAAGREVLIYFNNDAAGHAPANAGELAALCGLGPAR</sequence>
<evidence type="ECO:0000313" key="2">
    <source>
        <dbReference type="Proteomes" id="UP001317705"/>
    </source>
</evidence>
<dbReference type="PANTHER" id="PTHR30348:SF4">
    <property type="entry name" value="DUF72 DOMAIN-CONTAINING PROTEIN"/>
    <property type="match status" value="1"/>
</dbReference>
<dbReference type="InterPro" id="IPR036520">
    <property type="entry name" value="UPF0759_sf"/>
</dbReference>
<dbReference type="Proteomes" id="UP001317705">
    <property type="component" value="Chromosome"/>
</dbReference>
<protein>
    <submittedName>
        <fullName evidence="1">Histidine kinase</fullName>
    </submittedName>
</protein>
<name>A0ABN6VYI4_9BACT</name>
<dbReference type="SUPFAM" id="SSF117396">
    <property type="entry name" value="TM1631-like"/>
    <property type="match status" value="1"/>
</dbReference>
<keyword evidence="1" id="KW-0418">Kinase</keyword>
<dbReference type="Gene3D" id="3.20.20.410">
    <property type="entry name" value="Protein of unknown function UPF0759"/>
    <property type="match status" value="1"/>
</dbReference>
<dbReference type="Pfam" id="PF01904">
    <property type="entry name" value="DUF72"/>
    <property type="match status" value="1"/>
</dbReference>
<organism evidence="1 2">
    <name type="scientific">Geotalea uraniireducens</name>
    <dbReference type="NCBI Taxonomy" id="351604"/>
    <lineage>
        <taxon>Bacteria</taxon>
        <taxon>Pseudomonadati</taxon>
        <taxon>Thermodesulfobacteriota</taxon>
        <taxon>Desulfuromonadia</taxon>
        <taxon>Geobacterales</taxon>
        <taxon>Geobacteraceae</taxon>
        <taxon>Geotalea</taxon>
    </lineage>
</organism>
<reference evidence="1 2" key="1">
    <citation type="submission" date="2022-12" db="EMBL/GenBank/DDBJ databases">
        <title>Polyphasic characterization of Geotalea uranireducens NIT-SL11 newly isolated from a complex of sewage sludge and microbially reduced graphene oxide.</title>
        <authorList>
            <person name="Xie L."/>
            <person name="Yoshida N."/>
            <person name="Meng L."/>
        </authorList>
    </citation>
    <scope>NUCLEOTIDE SEQUENCE [LARGE SCALE GENOMIC DNA]</scope>
    <source>
        <strain evidence="1 2">NIT-SL11</strain>
    </source>
</reference>
<dbReference type="InterPro" id="IPR002763">
    <property type="entry name" value="DUF72"/>
</dbReference>
<dbReference type="EMBL" id="AP027151">
    <property type="protein sequence ID" value="BDV44624.1"/>
    <property type="molecule type" value="Genomic_DNA"/>
</dbReference>
<dbReference type="PANTHER" id="PTHR30348">
    <property type="entry name" value="UNCHARACTERIZED PROTEIN YECE"/>
    <property type="match status" value="1"/>
</dbReference>